<organism evidence="4 5">
    <name type="scientific">Streptomyces montanus</name>
    <dbReference type="NCBI Taxonomy" id="2580423"/>
    <lineage>
        <taxon>Bacteria</taxon>
        <taxon>Bacillati</taxon>
        <taxon>Actinomycetota</taxon>
        <taxon>Actinomycetes</taxon>
        <taxon>Kitasatosporales</taxon>
        <taxon>Streptomycetaceae</taxon>
        <taxon>Streptomyces</taxon>
    </lineage>
</organism>
<dbReference type="InterPro" id="IPR000014">
    <property type="entry name" value="PAS"/>
</dbReference>
<accession>A0A5R9FSV2</accession>
<dbReference type="GO" id="GO:0016791">
    <property type="term" value="F:phosphatase activity"/>
    <property type="evidence" value="ECO:0007669"/>
    <property type="project" value="TreeGrafter"/>
</dbReference>
<dbReference type="Proteomes" id="UP000305906">
    <property type="component" value="Unassembled WGS sequence"/>
</dbReference>
<sequence length="461" mass="49523">MEECGRSAVCPRAVTGAIGWRGRTAAVPRGRHPGVSDREGPDGPPHPHPGIDFESVFQALPTPVLLLDRDLVMLEANRAYQKISGRSRAELLGRLVFDVFPDNPADPQATGTQALRASLERVLATGERDTMAVQKYDVEAPGRPGVFEERYWSPINIPVVGGDGRVVLIIHRVQEVTALVRARLAFSATPGVPLSREDAMAADLLTRSQELQEVNQQLREAHARAHDIAITLQRAMLPSAPSVHRAYAAVRYRPAASFLHVCGDWYDLIDLDENRLAITVGDVVGHGLEAASIMGQLRSALSAAIHATQQPDAALQTLARSARTMPGALATTAVQTLVDRAAHTITYSRAGHPPPLLAHPDGHVAVLDAVGDPPLGASDEAIPRSQATVRYTPGSVLVLYTDGLIERRDEDIDTGLGRLATSLRDHHARDPEDLADALLADLSPTDPPGPDDDIALVVVRL</sequence>
<gene>
    <name evidence="4" type="ORF">FE633_23240</name>
</gene>
<keyword evidence="5" id="KW-1185">Reference proteome</keyword>
<name>A0A5R9FSV2_9ACTN</name>
<evidence type="ECO:0000313" key="4">
    <source>
        <dbReference type="EMBL" id="TLS43943.1"/>
    </source>
</evidence>
<dbReference type="NCBIfam" id="TIGR00229">
    <property type="entry name" value="sensory_box"/>
    <property type="match status" value="1"/>
</dbReference>
<dbReference type="SMART" id="SM00331">
    <property type="entry name" value="PP2C_SIG"/>
    <property type="match status" value="1"/>
</dbReference>
<dbReference type="SMART" id="SM00091">
    <property type="entry name" value="PAS"/>
    <property type="match status" value="1"/>
</dbReference>
<dbReference type="EMBL" id="VBZC01000025">
    <property type="protein sequence ID" value="TLS43943.1"/>
    <property type="molecule type" value="Genomic_DNA"/>
</dbReference>
<evidence type="ECO:0000259" key="3">
    <source>
        <dbReference type="PROSITE" id="PS50112"/>
    </source>
</evidence>
<protein>
    <submittedName>
        <fullName evidence="4">PAS domain-containing protein</fullName>
    </submittedName>
</protein>
<dbReference type="InterPro" id="IPR052016">
    <property type="entry name" value="Bact_Sigma-Reg"/>
</dbReference>
<dbReference type="Pfam" id="PF07228">
    <property type="entry name" value="SpoIIE"/>
    <property type="match status" value="1"/>
</dbReference>
<dbReference type="InterPro" id="IPR001932">
    <property type="entry name" value="PPM-type_phosphatase-like_dom"/>
</dbReference>
<reference evidence="4 5" key="1">
    <citation type="submission" date="2019-05" db="EMBL/GenBank/DDBJ databases">
        <title>Streptomyces sp. NEAU-C151, a novel actinomycete isolated from soil.</title>
        <authorList>
            <person name="Han L."/>
            <person name="Jiang H."/>
        </authorList>
    </citation>
    <scope>NUCLEOTIDE SEQUENCE [LARGE SCALE GENOMIC DNA]</scope>
    <source>
        <strain evidence="4 5">NEAU-C151</strain>
    </source>
</reference>
<dbReference type="PROSITE" id="PS50112">
    <property type="entry name" value="PAS"/>
    <property type="match status" value="1"/>
</dbReference>
<dbReference type="AlphaFoldDB" id="A0A5R9FSV2"/>
<comment type="caution">
    <text evidence="4">The sequence shown here is derived from an EMBL/GenBank/DDBJ whole genome shotgun (WGS) entry which is preliminary data.</text>
</comment>
<dbReference type="SUPFAM" id="SSF81606">
    <property type="entry name" value="PP2C-like"/>
    <property type="match status" value="1"/>
</dbReference>
<proteinExistence type="predicted"/>
<dbReference type="InterPro" id="IPR035965">
    <property type="entry name" value="PAS-like_dom_sf"/>
</dbReference>
<dbReference type="PANTHER" id="PTHR43156:SF2">
    <property type="entry name" value="STAGE II SPORULATION PROTEIN E"/>
    <property type="match status" value="1"/>
</dbReference>
<dbReference type="InterPro" id="IPR013656">
    <property type="entry name" value="PAS_4"/>
</dbReference>
<keyword evidence="1" id="KW-0378">Hydrolase</keyword>
<dbReference type="InterPro" id="IPR036457">
    <property type="entry name" value="PPM-type-like_dom_sf"/>
</dbReference>
<dbReference type="SUPFAM" id="SSF55785">
    <property type="entry name" value="PYP-like sensor domain (PAS domain)"/>
    <property type="match status" value="1"/>
</dbReference>
<feature type="region of interest" description="Disordered" evidence="2">
    <location>
        <begin position="21"/>
        <end position="50"/>
    </location>
</feature>
<evidence type="ECO:0000313" key="5">
    <source>
        <dbReference type="Proteomes" id="UP000305906"/>
    </source>
</evidence>
<dbReference type="Gene3D" id="3.30.450.20">
    <property type="entry name" value="PAS domain"/>
    <property type="match status" value="1"/>
</dbReference>
<dbReference type="PANTHER" id="PTHR43156">
    <property type="entry name" value="STAGE II SPORULATION PROTEIN E-RELATED"/>
    <property type="match status" value="1"/>
</dbReference>
<feature type="domain" description="PAS" evidence="3">
    <location>
        <begin position="53"/>
        <end position="94"/>
    </location>
</feature>
<dbReference type="CDD" id="cd00130">
    <property type="entry name" value="PAS"/>
    <property type="match status" value="1"/>
</dbReference>
<evidence type="ECO:0000256" key="1">
    <source>
        <dbReference type="ARBA" id="ARBA00022801"/>
    </source>
</evidence>
<dbReference type="Gene3D" id="3.60.40.10">
    <property type="entry name" value="PPM-type phosphatase domain"/>
    <property type="match status" value="1"/>
</dbReference>
<evidence type="ECO:0000256" key="2">
    <source>
        <dbReference type="SAM" id="MobiDB-lite"/>
    </source>
</evidence>
<dbReference type="Pfam" id="PF08448">
    <property type="entry name" value="PAS_4"/>
    <property type="match status" value="1"/>
</dbReference>